<feature type="compositionally biased region" description="Polar residues" evidence="11">
    <location>
        <begin position="361"/>
        <end position="373"/>
    </location>
</feature>
<evidence type="ECO:0000256" key="4">
    <source>
        <dbReference type="ARBA" id="ARBA00022729"/>
    </source>
</evidence>
<evidence type="ECO:0000256" key="9">
    <source>
        <dbReference type="ARBA" id="ARBA00023180"/>
    </source>
</evidence>
<keyword evidence="5 12" id="KW-1133">Transmembrane helix</keyword>
<feature type="region of interest" description="Disordered" evidence="11">
    <location>
        <begin position="349"/>
        <end position="396"/>
    </location>
</feature>
<dbReference type="FunFam" id="2.60.40.10:FF:000142">
    <property type="entry name" value="V-set domain-containing T-cell activation inhibitor 1"/>
    <property type="match status" value="1"/>
</dbReference>
<dbReference type="SUPFAM" id="SSF48726">
    <property type="entry name" value="Immunoglobulin"/>
    <property type="match status" value="3"/>
</dbReference>
<reference evidence="15" key="1">
    <citation type="submission" date="2021-04" db="EMBL/GenBank/DDBJ databases">
        <authorList>
            <consortium name="Wellcome Sanger Institute Data Sharing"/>
        </authorList>
    </citation>
    <scope>NUCLEOTIDE SEQUENCE [LARGE SCALE GENOMIC DNA]</scope>
</reference>
<evidence type="ECO:0000256" key="12">
    <source>
        <dbReference type="SAM" id="Phobius"/>
    </source>
</evidence>
<dbReference type="SMART" id="SM00406">
    <property type="entry name" value="IGv"/>
    <property type="match status" value="1"/>
</dbReference>
<protein>
    <submittedName>
        <fullName evidence="15">CD276 antigen-like</fullName>
    </submittedName>
</protein>
<keyword evidence="2" id="KW-1003">Cell membrane</keyword>
<dbReference type="GO" id="GO:0042130">
    <property type="term" value="P:negative regulation of T cell proliferation"/>
    <property type="evidence" value="ECO:0007669"/>
    <property type="project" value="TreeGrafter"/>
</dbReference>
<dbReference type="OMA" id="DQHGHQD"/>
<feature type="transmembrane region" description="Helical" evidence="12">
    <location>
        <begin position="319"/>
        <end position="341"/>
    </location>
</feature>
<keyword evidence="16" id="KW-1185">Reference proteome</keyword>
<evidence type="ECO:0000256" key="1">
    <source>
        <dbReference type="ARBA" id="ARBA00004251"/>
    </source>
</evidence>
<dbReference type="PROSITE" id="PS50835">
    <property type="entry name" value="IG_LIKE"/>
    <property type="match status" value="3"/>
</dbReference>
<feature type="signal peptide" evidence="13">
    <location>
        <begin position="1"/>
        <end position="22"/>
    </location>
</feature>
<dbReference type="PANTHER" id="PTHR25466:SF14">
    <property type="entry name" value="BUTYROPHILIN SUBFAMILY 2 MEMBER A2-LIKE-RELATED"/>
    <property type="match status" value="1"/>
</dbReference>
<dbReference type="Ensembl" id="ENSENLT00000023842.1">
    <property type="protein sequence ID" value="ENSENLP00000023068.1"/>
    <property type="gene ID" value="ENSENLG00000010465.1"/>
</dbReference>
<dbReference type="Pfam" id="PF07686">
    <property type="entry name" value="V-set"/>
    <property type="match status" value="1"/>
</dbReference>
<dbReference type="GO" id="GO:0042102">
    <property type="term" value="P:positive regulation of T cell proliferation"/>
    <property type="evidence" value="ECO:0007669"/>
    <property type="project" value="TreeGrafter"/>
</dbReference>
<dbReference type="InterPro" id="IPR053896">
    <property type="entry name" value="BTN3A2-like_Ig-C"/>
</dbReference>
<organism evidence="15 16">
    <name type="scientific">Echeneis naucrates</name>
    <name type="common">Live sharksucker</name>
    <dbReference type="NCBI Taxonomy" id="173247"/>
    <lineage>
        <taxon>Eukaryota</taxon>
        <taxon>Metazoa</taxon>
        <taxon>Chordata</taxon>
        <taxon>Craniata</taxon>
        <taxon>Vertebrata</taxon>
        <taxon>Euteleostomi</taxon>
        <taxon>Actinopterygii</taxon>
        <taxon>Neopterygii</taxon>
        <taxon>Teleostei</taxon>
        <taxon>Neoteleostei</taxon>
        <taxon>Acanthomorphata</taxon>
        <taxon>Carangaria</taxon>
        <taxon>Carangiformes</taxon>
        <taxon>Echeneidae</taxon>
        <taxon>Echeneis</taxon>
    </lineage>
</organism>
<dbReference type="GO" id="GO:0007166">
    <property type="term" value="P:cell surface receptor signaling pathway"/>
    <property type="evidence" value="ECO:0007669"/>
    <property type="project" value="TreeGrafter"/>
</dbReference>
<dbReference type="SMART" id="SM00408">
    <property type="entry name" value="IGc2"/>
    <property type="match status" value="2"/>
</dbReference>
<dbReference type="GO" id="GO:0006955">
    <property type="term" value="P:immune response"/>
    <property type="evidence" value="ECO:0007669"/>
    <property type="project" value="TreeGrafter"/>
</dbReference>
<dbReference type="InterPro" id="IPR003598">
    <property type="entry name" value="Ig_sub2"/>
</dbReference>
<dbReference type="Gene3D" id="2.60.40.10">
    <property type="entry name" value="Immunoglobulins"/>
    <property type="match status" value="3"/>
</dbReference>
<evidence type="ECO:0000256" key="7">
    <source>
        <dbReference type="ARBA" id="ARBA00023157"/>
    </source>
</evidence>
<dbReference type="PANTHER" id="PTHR25466">
    <property type="entry name" value="T-LYMPHOCYTE ACTIVATION ANTIGEN"/>
    <property type="match status" value="1"/>
</dbReference>
<feature type="domain" description="Ig-like" evidence="14">
    <location>
        <begin position="25"/>
        <end position="128"/>
    </location>
</feature>
<evidence type="ECO:0000313" key="16">
    <source>
        <dbReference type="Proteomes" id="UP000472264"/>
    </source>
</evidence>
<feature type="domain" description="Ig-like" evidence="14">
    <location>
        <begin position="204"/>
        <end position="301"/>
    </location>
</feature>
<dbReference type="InterPro" id="IPR036179">
    <property type="entry name" value="Ig-like_dom_sf"/>
</dbReference>
<evidence type="ECO:0000256" key="6">
    <source>
        <dbReference type="ARBA" id="ARBA00023136"/>
    </source>
</evidence>
<dbReference type="InterPro" id="IPR013106">
    <property type="entry name" value="Ig_V-set"/>
</dbReference>
<evidence type="ECO:0000259" key="14">
    <source>
        <dbReference type="PROSITE" id="PS50835"/>
    </source>
</evidence>
<name>A0A665UTQ3_ECHNA</name>
<dbReference type="GeneID" id="115060795"/>
<dbReference type="GO" id="GO:0071222">
    <property type="term" value="P:cellular response to lipopolysaccharide"/>
    <property type="evidence" value="ECO:0007669"/>
    <property type="project" value="TreeGrafter"/>
</dbReference>
<dbReference type="InterPro" id="IPR003599">
    <property type="entry name" value="Ig_sub"/>
</dbReference>
<keyword evidence="9" id="KW-0325">Glycoprotein</keyword>
<evidence type="ECO:0000256" key="11">
    <source>
        <dbReference type="SAM" id="MobiDB-lite"/>
    </source>
</evidence>
<reference evidence="15" key="3">
    <citation type="submission" date="2025-09" db="UniProtKB">
        <authorList>
            <consortium name="Ensembl"/>
        </authorList>
    </citation>
    <scope>IDENTIFICATION</scope>
</reference>
<evidence type="ECO:0000256" key="2">
    <source>
        <dbReference type="ARBA" id="ARBA00022475"/>
    </source>
</evidence>
<feature type="compositionally biased region" description="Basic and acidic residues" evidence="11">
    <location>
        <begin position="374"/>
        <end position="389"/>
    </location>
</feature>
<comment type="subcellular location">
    <subcellularLocation>
        <location evidence="1">Cell membrane</location>
        <topology evidence="1">Single-pass type I membrane protein</topology>
    </subcellularLocation>
</comment>
<dbReference type="AlphaFoldDB" id="A0A665UTQ3"/>
<evidence type="ECO:0000256" key="8">
    <source>
        <dbReference type="ARBA" id="ARBA00023170"/>
    </source>
</evidence>
<evidence type="ECO:0000256" key="13">
    <source>
        <dbReference type="SAM" id="SignalP"/>
    </source>
</evidence>
<evidence type="ECO:0000256" key="3">
    <source>
        <dbReference type="ARBA" id="ARBA00022692"/>
    </source>
</evidence>
<evidence type="ECO:0000256" key="5">
    <source>
        <dbReference type="ARBA" id="ARBA00022989"/>
    </source>
</evidence>
<reference evidence="15" key="2">
    <citation type="submission" date="2025-08" db="UniProtKB">
        <authorList>
            <consortium name="Ensembl"/>
        </authorList>
    </citation>
    <scope>IDENTIFICATION</scope>
</reference>
<feature type="domain" description="Ig-like" evidence="14">
    <location>
        <begin position="138"/>
        <end position="202"/>
    </location>
</feature>
<accession>A0A665UTQ3</accession>
<dbReference type="GO" id="GO:0031295">
    <property type="term" value="P:T cell costimulation"/>
    <property type="evidence" value="ECO:0007669"/>
    <property type="project" value="TreeGrafter"/>
</dbReference>
<keyword evidence="10" id="KW-0393">Immunoglobulin domain</keyword>
<dbReference type="Proteomes" id="UP000472264">
    <property type="component" value="Chromosome 20"/>
</dbReference>
<keyword evidence="8" id="KW-0675">Receptor</keyword>
<dbReference type="InterPro" id="IPR051713">
    <property type="entry name" value="T-cell_Activation_Regulation"/>
</dbReference>
<dbReference type="GO" id="GO:0009897">
    <property type="term" value="C:external side of plasma membrane"/>
    <property type="evidence" value="ECO:0007669"/>
    <property type="project" value="TreeGrafter"/>
</dbReference>
<sequence>MTLVKVSLVWGTLNLLWSFSRGAPLVCVITKSCILPCSFSSGSDPVLHWIHMTAGDRPVHSFYHNQDQLAYQNQNYRGRTSLFKDQISRGNASLQLREVKVQDEGRYRCYTSTMRGNQEAFVELRVIAPVDEVDLHQVKNTLTCSSGGIYPEPELTWSTSPPSDVAPKDKVSVQQTDQLLYKISSSLILANNTDLNYICTISTPSGSRKATMLKQNSMDVTGNEVTILCVDSNTLKRLTWRFNQDQVILTRTRTEVSVSEEWRQLVKDESKSGSLTLKDFSYDHDGIYSCEWIDAEETLITNIFLRKQGDPEKIKERNIIGAVVGVLVVVLVVLTSVFLYFKISKVKKSNRKNKPEESAGKLNSSEETPQAAESSRDETTQHFNIKDEKEMDYEEE</sequence>
<keyword evidence="4 13" id="KW-0732">Signal</keyword>
<dbReference type="RefSeq" id="XP_029384756.1">
    <property type="nucleotide sequence ID" value="XM_029528896.1"/>
</dbReference>
<dbReference type="OrthoDB" id="9983389at2759"/>
<dbReference type="InterPro" id="IPR013783">
    <property type="entry name" value="Ig-like_fold"/>
</dbReference>
<keyword evidence="3 12" id="KW-0812">Transmembrane</keyword>
<keyword evidence="7" id="KW-1015">Disulfide bond</keyword>
<feature type="chain" id="PRO_5025590654" evidence="13">
    <location>
        <begin position="23"/>
        <end position="396"/>
    </location>
</feature>
<evidence type="ECO:0000256" key="10">
    <source>
        <dbReference type="ARBA" id="ARBA00023319"/>
    </source>
</evidence>
<evidence type="ECO:0000313" key="15">
    <source>
        <dbReference type="Ensembl" id="ENSENLP00000023068.1"/>
    </source>
</evidence>
<dbReference type="InParanoid" id="A0A665UTQ3"/>
<keyword evidence="6 12" id="KW-0472">Membrane</keyword>
<dbReference type="InterPro" id="IPR007110">
    <property type="entry name" value="Ig-like_dom"/>
</dbReference>
<gene>
    <name evidence="15" type="primary">LOC115060795</name>
</gene>
<dbReference type="SMART" id="SM00409">
    <property type="entry name" value="IG"/>
    <property type="match status" value="2"/>
</dbReference>
<dbReference type="Pfam" id="PF22705">
    <property type="entry name" value="C2-set_3"/>
    <property type="match status" value="1"/>
</dbReference>
<proteinExistence type="predicted"/>